<comment type="caution">
    <text evidence="2">The sequence shown here is derived from an EMBL/GenBank/DDBJ whole genome shotgun (WGS) entry which is preliminary data.</text>
</comment>
<gene>
    <name evidence="2" type="ORF">EV102420_02_01250</name>
</gene>
<feature type="transmembrane region" description="Helical" evidence="1">
    <location>
        <begin position="6"/>
        <end position="25"/>
    </location>
</feature>
<feature type="transmembrane region" description="Helical" evidence="1">
    <location>
        <begin position="109"/>
        <end position="130"/>
    </location>
</feature>
<evidence type="ECO:0000313" key="2">
    <source>
        <dbReference type="EMBL" id="GAL56521.1"/>
    </source>
</evidence>
<keyword evidence="3" id="KW-1185">Reference proteome</keyword>
<organism evidence="2 3">
    <name type="scientific">Pseudescherichia vulneris NBRC 102420</name>
    <dbReference type="NCBI Taxonomy" id="1115515"/>
    <lineage>
        <taxon>Bacteria</taxon>
        <taxon>Pseudomonadati</taxon>
        <taxon>Pseudomonadota</taxon>
        <taxon>Gammaproteobacteria</taxon>
        <taxon>Enterobacterales</taxon>
        <taxon>Enterobacteriaceae</taxon>
        <taxon>Pseudescherichia</taxon>
    </lineage>
</organism>
<dbReference type="eggNOG" id="ENOG502ZWM7">
    <property type="taxonomic scope" value="Bacteria"/>
</dbReference>
<sequence>MTIDIILVSLAYGALIGTAITAYFYNRFYKKYNTQLKEAFRLLQQKSLIKLEDYYFYEQMGMYGFGFRVSLIKIIMKGKAFQLEKNRWVTPEAKQVLIENFDWAWVKDFYKLLACIMGLGLVFFVSGIIIKYR</sequence>
<reference evidence="2 3" key="1">
    <citation type="submission" date="2014-09" db="EMBL/GenBank/DDBJ databases">
        <title>Whole genome shotgun sequence of Escherichia vulneris NBRC 102420.</title>
        <authorList>
            <person name="Yoshida Y."/>
            <person name="Hosoyama A."/>
            <person name="Tsuchikane K."/>
            <person name="Ohji S."/>
            <person name="Ichikawa N."/>
            <person name="Kimura A."/>
            <person name="Yamazoe A."/>
            <person name="Ezaki T."/>
            <person name="Fujita N."/>
        </authorList>
    </citation>
    <scope>NUCLEOTIDE SEQUENCE [LARGE SCALE GENOMIC DNA]</scope>
    <source>
        <strain evidence="2 3">NBRC 102420</strain>
    </source>
</reference>
<keyword evidence="1" id="KW-0472">Membrane</keyword>
<proteinExistence type="predicted"/>
<dbReference type="Proteomes" id="UP000029462">
    <property type="component" value="Unassembled WGS sequence"/>
</dbReference>
<keyword evidence="1" id="KW-1133">Transmembrane helix</keyword>
<dbReference type="STRING" id="1115515.EV102420_02_01250"/>
<dbReference type="EMBL" id="BBMZ01000002">
    <property type="protein sequence ID" value="GAL56521.1"/>
    <property type="molecule type" value="Genomic_DNA"/>
</dbReference>
<evidence type="ECO:0000256" key="1">
    <source>
        <dbReference type="SAM" id="Phobius"/>
    </source>
</evidence>
<evidence type="ECO:0000313" key="3">
    <source>
        <dbReference type="Proteomes" id="UP000029462"/>
    </source>
</evidence>
<keyword evidence="1" id="KW-0812">Transmembrane</keyword>
<accession>A0A090UVK6</accession>
<dbReference type="AlphaFoldDB" id="A0A090UVK6"/>
<dbReference type="RefSeq" id="WP_042387778.1">
    <property type="nucleotide sequence ID" value="NZ_BBMZ01000002.1"/>
</dbReference>
<protein>
    <submittedName>
        <fullName evidence="2">Uncharacterized protein</fullName>
    </submittedName>
</protein>
<name>A0A090UVK6_PSEVU</name>
<dbReference type="OrthoDB" id="6629883at2"/>